<dbReference type="InParanoid" id="A0A7J8I9T5"/>
<feature type="compositionally biased region" description="Basic and acidic residues" evidence="1">
    <location>
        <begin position="1"/>
        <end position="13"/>
    </location>
</feature>
<evidence type="ECO:0000313" key="2">
    <source>
        <dbReference type="EMBL" id="KAF6480935.1"/>
    </source>
</evidence>
<gene>
    <name evidence="2" type="ORF">HJG59_010719</name>
</gene>
<keyword evidence="3" id="KW-1185">Reference proteome</keyword>
<dbReference type="EMBL" id="JACASF010000004">
    <property type="protein sequence ID" value="KAF6480935.1"/>
    <property type="molecule type" value="Genomic_DNA"/>
</dbReference>
<protein>
    <submittedName>
        <fullName evidence="2">Uncharacterized protein</fullName>
    </submittedName>
</protein>
<name>A0A7J8I9T5_MOLMO</name>
<sequence>MPLHAGTDRDAPPHGHRPRCPPTRAQTAMPLHAGTDVASPHAGTDRDAPPHAGTDCDAPPHMGTDAAPLCSHLPMTSFPAVVGPPASLQLLLCPPTCRPPGGAAGRGLPMALPTGLRCPKAGPDPGSAPQLPARSSCLGSWFFPAVCRPQGGTEELSPGTRSLSLSLFLGCKLPGT</sequence>
<proteinExistence type="predicted"/>
<organism evidence="2 3">
    <name type="scientific">Molossus molossus</name>
    <name type="common">Pallas' mastiff bat</name>
    <name type="synonym">Vespertilio molossus</name>
    <dbReference type="NCBI Taxonomy" id="27622"/>
    <lineage>
        <taxon>Eukaryota</taxon>
        <taxon>Metazoa</taxon>
        <taxon>Chordata</taxon>
        <taxon>Craniata</taxon>
        <taxon>Vertebrata</taxon>
        <taxon>Euteleostomi</taxon>
        <taxon>Mammalia</taxon>
        <taxon>Eutheria</taxon>
        <taxon>Laurasiatheria</taxon>
        <taxon>Chiroptera</taxon>
        <taxon>Yangochiroptera</taxon>
        <taxon>Molossidae</taxon>
        <taxon>Molossus</taxon>
    </lineage>
</organism>
<feature type="region of interest" description="Disordered" evidence="1">
    <location>
        <begin position="1"/>
        <end position="60"/>
    </location>
</feature>
<dbReference type="AlphaFoldDB" id="A0A7J8I9T5"/>
<evidence type="ECO:0000256" key="1">
    <source>
        <dbReference type="SAM" id="MobiDB-lite"/>
    </source>
</evidence>
<comment type="caution">
    <text evidence="2">The sequence shown here is derived from an EMBL/GenBank/DDBJ whole genome shotgun (WGS) entry which is preliminary data.</text>
</comment>
<reference evidence="2 3" key="1">
    <citation type="journal article" date="2020" name="Nature">
        <title>Six reference-quality genomes reveal evolution of bat adaptations.</title>
        <authorList>
            <person name="Jebb D."/>
            <person name="Huang Z."/>
            <person name="Pippel M."/>
            <person name="Hughes G.M."/>
            <person name="Lavrichenko K."/>
            <person name="Devanna P."/>
            <person name="Winkler S."/>
            <person name="Jermiin L.S."/>
            <person name="Skirmuntt E.C."/>
            <person name="Katzourakis A."/>
            <person name="Burkitt-Gray L."/>
            <person name="Ray D.A."/>
            <person name="Sullivan K.A.M."/>
            <person name="Roscito J.G."/>
            <person name="Kirilenko B.M."/>
            <person name="Davalos L.M."/>
            <person name="Corthals A.P."/>
            <person name="Power M.L."/>
            <person name="Jones G."/>
            <person name="Ransome R.D."/>
            <person name="Dechmann D.K.N."/>
            <person name="Locatelli A.G."/>
            <person name="Puechmaille S.J."/>
            <person name="Fedrigo O."/>
            <person name="Jarvis E.D."/>
            <person name="Hiller M."/>
            <person name="Vernes S.C."/>
            <person name="Myers E.W."/>
            <person name="Teeling E.C."/>
        </authorList>
    </citation>
    <scope>NUCLEOTIDE SEQUENCE [LARGE SCALE GENOMIC DNA]</scope>
    <source>
        <strain evidence="2">MMolMol1</strain>
        <tissue evidence="2">Muscle</tissue>
    </source>
</reference>
<dbReference type="Proteomes" id="UP000550707">
    <property type="component" value="Unassembled WGS sequence"/>
</dbReference>
<evidence type="ECO:0000313" key="3">
    <source>
        <dbReference type="Proteomes" id="UP000550707"/>
    </source>
</evidence>
<accession>A0A7J8I9T5</accession>